<dbReference type="Pfam" id="PF00250">
    <property type="entry name" value="Forkhead"/>
    <property type="match status" value="1"/>
</dbReference>
<evidence type="ECO:0000313" key="20">
    <source>
        <dbReference type="RefSeq" id="XP_052126710.1"/>
    </source>
</evidence>
<dbReference type="Pfam" id="PF16676">
    <property type="entry name" value="FOXO-TAD"/>
    <property type="match status" value="1"/>
</dbReference>
<dbReference type="GO" id="GO:0010883">
    <property type="term" value="P:regulation of lipid storage"/>
    <property type="evidence" value="ECO:0007669"/>
    <property type="project" value="UniProtKB-ARBA"/>
</dbReference>
<dbReference type="GO" id="GO:0008340">
    <property type="term" value="P:determination of adult lifespan"/>
    <property type="evidence" value="ECO:0007669"/>
    <property type="project" value="UniProtKB-ARBA"/>
</dbReference>
<keyword evidence="10" id="KW-0010">Activator</keyword>
<evidence type="ECO:0000256" key="9">
    <source>
        <dbReference type="ARBA" id="ARBA00023125"/>
    </source>
</evidence>
<organism evidence="19 20">
    <name type="scientific">Frankliniella occidentalis</name>
    <name type="common">Western flower thrips</name>
    <name type="synonym">Euthrips occidentalis</name>
    <dbReference type="NCBI Taxonomy" id="133901"/>
    <lineage>
        <taxon>Eukaryota</taxon>
        <taxon>Metazoa</taxon>
        <taxon>Ecdysozoa</taxon>
        <taxon>Arthropoda</taxon>
        <taxon>Hexapoda</taxon>
        <taxon>Insecta</taxon>
        <taxon>Pterygota</taxon>
        <taxon>Neoptera</taxon>
        <taxon>Paraneoptera</taxon>
        <taxon>Thysanoptera</taxon>
        <taxon>Terebrantia</taxon>
        <taxon>Thripoidea</taxon>
        <taxon>Thripidae</taxon>
        <taxon>Frankliniella</taxon>
    </lineage>
</organism>
<dbReference type="InterPro" id="IPR001766">
    <property type="entry name" value="Fork_head_dom"/>
</dbReference>
<dbReference type="SMART" id="SM00339">
    <property type="entry name" value="FH"/>
    <property type="match status" value="1"/>
</dbReference>
<keyword evidence="8" id="KW-0805">Transcription regulation</keyword>
<comment type="subcellular location">
    <subcellularLocation>
        <location evidence="2">Cytoplasm</location>
    </subcellularLocation>
    <subcellularLocation>
        <location evidence="1 16">Nucleus</location>
    </subcellularLocation>
</comment>
<feature type="compositionally biased region" description="Low complexity" evidence="17">
    <location>
        <begin position="309"/>
        <end position="325"/>
    </location>
</feature>
<dbReference type="Proteomes" id="UP000504606">
    <property type="component" value="Unplaced"/>
</dbReference>
<protein>
    <recommendedName>
        <fullName evidence="15">Forkhead box protein O</fullName>
    </recommendedName>
</protein>
<dbReference type="SUPFAM" id="SSF46785">
    <property type="entry name" value="Winged helix' DNA-binding domain"/>
    <property type="match status" value="1"/>
</dbReference>
<evidence type="ECO:0000256" key="4">
    <source>
        <dbReference type="ARBA" id="ARBA00022490"/>
    </source>
</evidence>
<dbReference type="FunFam" id="1.10.10.10:FF:000032">
    <property type="entry name" value="Forkhead box protein O4"/>
    <property type="match status" value="1"/>
</dbReference>
<keyword evidence="4" id="KW-0963">Cytoplasm</keyword>
<dbReference type="GO" id="GO:0050778">
    <property type="term" value="P:positive regulation of immune response"/>
    <property type="evidence" value="ECO:0007669"/>
    <property type="project" value="UniProtKB-ARBA"/>
</dbReference>
<evidence type="ECO:0000256" key="16">
    <source>
        <dbReference type="PROSITE-ProRule" id="PRU00089"/>
    </source>
</evidence>
<dbReference type="GO" id="GO:0005737">
    <property type="term" value="C:cytoplasm"/>
    <property type="evidence" value="ECO:0007669"/>
    <property type="project" value="UniProtKB-SubCell"/>
</dbReference>
<evidence type="ECO:0000256" key="14">
    <source>
        <dbReference type="ARBA" id="ARBA00038846"/>
    </source>
</evidence>
<evidence type="ECO:0000256" key="1">
    <source>
        <dbReference type="ARBA" id="ARBA00004123"/>
    </source>
</evidence>
<dbReference type="PROSITE" id="PS50039">
    <property type="entry name" value="FORK_HEAD_3"/>
    <property type="match status" value="1"/>
</dbReference>
<keyword evidence="19" id="KW-1185">Reference proteome</keyword>
<keyword evidence="7" id="KW-0221">Differentiation</keyword>
<dbReference type="GO" id="GO:0001228">
    <property type="term" value="F:DNA-binding transcription activator activity, RNA polymerase II-specific"/>
    <property type="evidence" value="ECO:0007669"/>
    <property type="project" value="UniProtKB-ARBA"/>
</dbReference>
<accession>A0A9C6X0D3</accession>
<name>A0A9C6X0D3_FRAOC</name>
<feature type="compositionally biased region" description="Pro residues" evidence="17">
    <location>
        <begin position="410"/>
        <end position="429"/>
    </location>
</feature>
<keyword evidence="12 16" id="KW-0539">Nucleus</keyword>
<dbReference type="GO" id="GO:0000978">
    <property type="term" value="F:RNA polymerase II cis-regulatory region sequence-specific DNA binding"/>
    <property type="evidence" value="ECO:0007669"/>
    <property type="project" value="TreeGrafter"/>
</dbReference>
<dbReference type="GO" id="GO:0008286">
    <property type="term" value="P:insulin receptor signaling pathway"/>
    <property type="evidence" value="ECO:0007669"/>
    <property type="project" value="UniProtKB-ARBA"/>
</dbReference>
<dbReference type="GO" id="GO:0034599">
    <property type="term" value="P:cellular response to oxidative stress"/>
    <property type="evidence" value="ECO:0007669"/>
    <property type="project" value="UniProtKB-ARBA"/>
</dbReference>
<dbReference type="PROSITE" id="PS00658">
    <property type="entry name" value="FORK_HEAD_2"/>
    <property type="match status" value="1"/>
</dbReference>
<dbReference type="PANTHER" id="PTHR45767:SF2">
    <property type="entry name" value="FORKHEAD BOX PROTEIN O"/>
    <property type="match status" value="1"/>
</dbReference>
<evidence type="ECO:0000259" key="18">
    <source>
        <dbReference type="PROSITE" id="PS50039"/>
    </source>
</evidence>
<gene>
    <name evidence="20" type="primary">LOC113211045</name>
</gene>
<evidence type="ECO:0000256" key="7">
    <source>
        <dbReference type="ARBA" id="ARBA00022782"/>
    </source>
</evidence>
<evidence type="ECO:0000256" key="11">
    <source>
        <dbReference type="ARBA" id="ARBA00023163"/>
    </source>
</evidence>
<keyword evidence="3" id="KW-0217">Developmental protein</keyword>
<feature type="compositionally biased region" description="Gly residues" evidence="17">
    <location>
        <begin position="346"/>
        <end position="355"/>
    </location>
</feature>
<dbReference type="InterPro" id="IPR032067">
    <property type="entry name" value="FOXO-TAD"/>
</dbReference>
<evidence type="ECO:0000256" key="12">
    <source>
        <dbReference type="ARBA" id="ARBA00023242"/>
    </source>
</evidence>
<evidence type="ECO:0000313" key="19">
    <source>
        <dbReference type="Proteomes" id="UP000504606"/>
    </source>
</evidence>
<dbReference type="PANTHER" id="PTHR45767">
    <property type="entry name" value="FORKHEAD BOX PROTEIN O"/>
    <property type="match status" value="1"/>
</dbReference>
<dbReference type="PRINTS" id="PR00053">
    <property type="entry name" value="FORKHEAD"/>
</dbReference>
<evidence type="ECO:0000256" key="3">
    <source>
        <dbReference type="ARBA" id="ARBA00022473"/>
    </source>
</evidence>
<evidence type="ECO:0000256" key="5">
    <source>
        <dbReference type="ARBA" id="ARBA00022553"/>
    </source>
</evidence>
<feature type="DNA-binding region" description="Fork-head" evidence="16">
    <location>
        <begin position="102"/>
        <end position="208"/>
    </location>
</feature>
<evidence type="ECO:0000256" key="6">
    <source>
        <dbReference type="ARBA" id="ARBA00022604"/>
    </source>
</evidence>
<feature type="compositionally biased region" description="Low complexity" evidence="17">
    <location>
        <begin position="442"/>
        <end position="466"/>
    </location>
</feature>
<dbReference type="RefSeq" id="XP_052126710.1">
    <property type="nucleotide sequence ID" value="XM_052270750.1"/>
</dbReference>
<dbReference type="GeneID" id="113211045"/>
<feature type="region of interest" description="Disordered" evidence="17">
    <location>
        <begin position="252"/>
        <end position="280"/>
    </location>
</feature>
<dbReference type="InterPro" id="IPR036388">
    <property type="entry name" value="WH-like_DNA-bd_sf"/>
</dbReference>
<feature type="compositionally biased region" description="Polar residues" evidence="17">
    <location>
        <begin position="546"/>
        <end position="564"/>
    </location>
</feature>
<dbReference type="GO" id="GO:0005634">
    <property type="term" value="C:nucleus"/>
    <property type="evidence" value="ECO:0007669"/>
    <property type="project" value="UniProtKB-SubCell"/>
</dbReference>
<dbReference type="Gene3D" id="1.10.10.10">
    <property type="entry name" value="Winged helix-like DNA-binding domain superfamily/Winged helix DNA-binding domain"/>
    <property type="match status" value="1"/>
</dbReference>
<reference evidence="20" key="1">
    <citation type="submission" date="2025-08" db="UniProtKB">
        <authorList>
            <consortium name="RefSeq"/>
        </authorList>
    </citation>
    <scope>IDENTIFICATION</scope>
    <source>
        <tissue evidence="20">Whole organism</tissue>
    </source>
</reference>
<feature type="region of interest" description="Disordered" evidence="17">
    <location>
        <begin position="307"/>
        <end position="358"/>
    </location>
</feature>
<dbReference type="InterPro" id="IPR030456">
    <property type="entry name" value="TF_fork_head_CS_2"/>
</dbReference>
<evidence type="ECO:0000256" key="10">
    <source>
        <dbReference type="ARBA" id="ARBA00023159"/>
    </source>
</evidence>
<dbReference type="InterPro" id="IPR036390">
    <property type="entry name" value="WH_DNA-bd_sf"/>
</dbReference>
<dbReference type="GO" id="GO:0009896">
    <property type="term" value="P:positive regulation of catabolic process"/>
    <property type="evidence" value="ECO:0007669"/>
    <property type="project" value="UniProtKB-ARBA"/>
</dbReference>
<evidence type="ECO:0000256" key="15">
    <source>
        <dbReference type="ARBA" id="ARBA00039893"/>
    </source>
</evidence>
<dbReference type="GO" id="GO:0030154">
    <property type="term" value="P:cell differentiation"/>
    <property type="evidence" value="ECO:0007669"/>
    <property type="project" value="UniProtKB-KW"/>
</dbReference>
<dbReference type="GO" id="GO:0031349">
    <property type="term" value="P:positive regulation of defense response"/>
    <property type="evidence" value="ECO:0007669"/>
    <property type="project" value="UniProtKB-ARBA"/>
</dbReference>
<dbReference type="GO" id="GO:0042594">
    <property type="term" value="P:response to starvation"/>
    <property type="evidence" value="ECO:0007669"/>
    <property type="project" value="UniProtKB-ARBA"/>
</dbReference>
<proteinExistence type="predicted"/>
<evidence type="ECO:0000256" key="13">
    <source>
        <dbReference type="ARBA" id="ARBA00023306"/>
    </source>
</evidence>
<keyword evidence="11" id="KW-0804">Transcription</keyword>
<dbReference type="GO" id="GO:0040015">
    <property type="term" value="P:negative regulation of multicellular organism growth"/>
    <property type="evidence" value="ECO:0007669"/>
    <property type="project" value="UniProtKB-ARBA"/>
</dbReference>
<keyword evidence="9 16" id="KW-0238">DNA-binding</keyword>
<keyword evidence="13" id="KW-0131">Cell cycle</keyword>
<feature type="region of interest" description="Disordered" evidence="17">
    <location>
        <begin position="539"/>
        <end position="564"/>
    </location>
</feature>
<dbReference type="OrthoDB" id="5954824at2759"/>
<evidence type="ECO:0000256" key="2">
    <source>
        <dbReference type="ARBA" id="ARBA00004496"/>
    </source>
</evidence>
<evidence type="ECO:0000256" key="17">
    <source>
        <dbReference type="SAM" id="MobiDB-lite"/>
    </source>
</evidence>
<keyword evidence="5" id="KW-0597">Phosphoprotein</keyword>
<dbReference type="AlphaFoldDB" id="A0A9C6X0D3"/>
<dbReference type="CDD" id="cd20032">
    <property type="entry name" value="FH_FOXO"/>
    <property type="match status" value="1"/>
</dbReference>
<feature type="region of interest" description="Disordered" evidence="17">
    <location>
        <begin position="387"/>
        <end position="472"/>
    </location>
</feature>
<feature type="domain" description="Fork-head" evidence="18">
    <location>
        <begin position="102"/>
        <end position="208"/>
    </location>
</feature>
<evidence type="ECO:0000256" key="8">
    <source>
        <dbReference type="ARBA" id="ARBA00023015"/>
    </source>
</evidence>
<keyword evidence="6" id="KW-0341">Growth regulation</keyword>
<sequence length="564" mass="59459">MEDVHGDLLDCGFELEPQTRARSNTWPLPRPENFVDMMKEEGDEAQCAGMTPNMCLGLGGLGDLQVGQVPGAPPLPGLGAHPAAAAAAAAAAKKNSTRRNAWGNLSYADLITQAITTAPDKRLTLSQIYEWMVHNVPYFKDKGDSNSSAGWKNSIRHNLSLHNRFMRVQNEGTGKSSWWMINPDAKPGKSARRRATSMETSKFEKRRGRVKKKVDAMRNCLGATDASPSPCSSVSEGLDMFPDSPLHSSFQLSPDFRPRASSNASSCGRLSPIPSVEPDWGPSPSYYAADALAGSLEATMKLHPADLYPGFSGSGSQQSQQQSEPAGPPPPYQPAFDVSYPSPGSAGSGAGGGAPSGSLSFSTGACPVHRLQGCSCMLHCAPESVSPGGPGMSPTYQRSEPSPDSSFQPQRPPQPQQPPPPYQPQPPSPDALGDLGDGLPGGADSAGCRSPRAGQGQPQGQLPPIGSLTDAMSAPTTMMGQLMAGALNPSLLDDLNLNIEGGFECNVDEVIQNELSFDGNLDFNFTQHMPLQQAVTSVPQAGAQHGASTQSPYTSVTSGHSWVH</sequence>
<feature type="region of interest" description="Disordered" evidence="17">
    <location>
        <begin position="177"/>
        <end position="207"/>
    </location>
</feature>
<comment type="subunit">
    <text evidence="14">Interacts with melt.</text>
</comment>
<dbReference type="KEGG" id="foc:113211045"/>